<dbReference type="VEuPathDB" id="ToxoDB:cyc_01159"/>
<dbReference type="AlphaFoldDB" id="A0A1D3DA17"/>
<dbReference type="VEuPathDB" id="ToxoDB:LOC34618221"/>
<feature type="compositionally biased region" description="Polar residues" evidence="1">
    <location>
        <begin position="367"/>
        <end position="377"/>
    </location>
</feature>
<proteinExistence type="predicted"/>
<protein>
    <submittedName>
        <fullName evidence="2">Uncharacterized protein</fullName>
    </submittedName>
</protein>
<gene>
    <name evidence="2" type="ORF">cyc_01159</name>
</gene>
<dbReference type="EMBL" id="JROU02000136">
    <property type="protein sequence ID" value="OEH80288.1"/>
    <property type="molecule type" value="Genomic_DNA"/>
</dbReference>
<organism evidence="2 3">
    <name type="scientific">Cyclospora cayetanensis</name>
    <dbReference type="NCBI Taxonomy" id="88456"/>
    <lineage>
        <taxon>Eukaryota</taxon>
        <taxon>Sar</taxon>
        <taxon>Alveolata</taxon>
        <taxon>Apicomplexa</taxon>
        <taxon>Conoidasida</taxon>
        <taxon>Coccidia</taxon>
        <taxon>Eucoccidiorida</taxon>
        <taxon>Eimeriorina</taxon>
        <taxon>Eimeriidae</taxon>
        <taxon>Cyclospora</taxon>
    </lineage>
</organism>
<comment type="caution">
    <text evidence="2">The sequence shown here is derived from an EMBL/GenBank/DDBJ whole genome shotgun (WGS) entry which is preliminary data.</text>
</comment>
<reference evidence="2 3" key="1">
    <citation type="journal article" date="2016" name="BMC Genomics">
        <title>Comparative genomics reveals Cyclospora cayetanensis possesses coccidia-like metabolism and invasion components but unique surface antigens.</title>
        <authorList>
            <person name="Liu S."/>
            <person name="Wang L."/>
            <person name="Zheng H."/>
            <person name="Xu Z."/>
            <person name="Roellig D.M."/>
            <person name="Li N."/>
            <person name="Frace M.A."/>
            <person name="Tang K."/>
            <person name="Arrowood M.J."/>
            <person name="Moss D.M."/>
            <person name="Zhang L."/>
            <person name="Feng Y."/>
            <person name="Xiao L."/>
        </authorList>
    </citation>
    <scope>NUCLEOTIDE SEQUENCE [LARGE SCALE GENOMIC DNA]</scope>
    <source>
        <strain evidence="2 3">CHN_HEN01</strain>
    </source>
</reference>
<keyword evidence="3" id="KW-1185">Reference proteome</keyword>
<dbReference type="Proteomes" id="UP000095192">
    <property type="component" value="Unassembled WGS sequence"/>
</dbReference>
<evidence type="ECO:0000313" key="2">
    <source>
        <dbReference type="EMBL" id="OEH80288.1"/>
    </source>
</evidence>
<sequence>MKFVLIFLPLVSVGVLAFSFRRINWNRGPSKWPPEASFPASDRVYIKSLRSRLVARSALLVFAAVEPPDVCPNMFDVADDLDSQRELMHKEILTFLEQEEDIRRAERVGSPEAVAAAAVAKNSGSTASSPRKAFRFPQAKDLSLPDSFPEDPVKYLSPFESRQTEHLTREHGGFSSLLGAPSIQLQASRLQHSQDGHPSVLDAIKALRGLSRATPLRGEQLGGDPRFCALISALDMGLRKEVMSLALGNRHREQKEDHLAAKHRELAPGESDASKGGVRIDDLCAAAHSVASLRVTSGVDGVLRSLALLGMGNASHFDLHEGTAFLLSLAAAASPSYQPIHKGLLRAFRKAWSEKFLAAVTASSEATRCSNRNTTPRGSDDSGVALGTSNRRVSGSSSELFAAGGVSRQLLLLLPLFAAHNALGQELPRCLEALVRSPLWAPAGAAIRPGEIAAIAAAAAMSEALCRDKQFWSQLMAAGRQLGSALGVAEILSFCTTLSQVGQDCGEILLARREMLQQQLCHLSSSDLYTATRLVGEGARGSSRHPLYRLRIESADASAGTHPCRLFAESRALAV</sequence>
<feature type="region of interest" description="Disordered" evidence="1">
    <location>
        <begin position="367"/>
        <end position="390"/>
    </location>
</feature>
<accession>A0A1D3DA17</accession>
<name>A0A1D3DA17_9EIME</name>
<evidence type="ECO:0000256" key="1">
    <source>
        <dbReference type="SAM" id="MobiDB-lite"/>
    </source>
</evidence>
<dbReference type="InParanoid" id="A0A1D3DA17"/>
<evidence type="ECO:0000313" key="3">
    <source>
        <dbReference type="Proteomes" id="UP000095192"/>
    </source>
</evidence>